<dbReference type="RefSeq" id="WP_073062528.1">
    <property type="nucleotide sequence ID" value="NZ_FQUS01000008.1"/>
</dbReference>
<dbReference type="PROSITE" id="PS50846">
    <property type="entry name" value="HMA_2"/>
    <property type="match status" value="1"/>
</dbReference>
<dbReference type="OrthoDB" id="2721717at2"/>
<dbReference type="InterPro" id="IPR006121">
    <property type="entry name" value="HMA_dom"/>
</dbReference>
<reference evidence="3 4" key="1">
    <citation type="submission" date="2016-11" db="EMBL/GenBank/DDBJ databases">
        <authorList>
            <person name="Jaros S."/>
            <person name="Januszkiewicz K."/>
            <person name="Wedrychowicz H."/>
        </authorList>
    </citation>
    <scope>NUCLEOTIDE SEQUENCE [LARGE SCALE GENOMIC DNA]</scope>
    <source>
        <strain evidence="3 4">DSM 21986</strain>
    </source>
</reference>
<evidence type="ECO:0000259" key="2">
    <source>
        <dbReference type="PROSITE" id="PS50846"/>
    </source>
</evidence>
<name>A0A1M5B978_9BACT</name>
<dbReference type="EMBL" id="FQUS01000008">
    <property type="protein sequence ID" value="SHF38956.1"/>
    <property type="molecule type" value="Genomic_DNA"/>
</dbReference>
<evidence type="ECO:0000256" key="1">
    <source>
        <dbReference type="ARBA" id="ARBA00022723"/>
    </source>
</evidence>
<dbReference type="PRINTS" id="PR00942">
    <property type="entry name" value="CUATPASEI"/>
</dbReference>
<dbReference type="STRING" id="1194090.SAMN05443144_10836"/>
<evidence type="ECO:0000313" key="3">
    <source>
        <dbReference type="EMBL" id="SHF38956.1"/>
    </source>
</evidence>
<dbReference type="Proteomes" id="UP000184041">
    <property type="component" value="Unassembled WGS sequence"/>
</dbReference>
<accession>A0A1M5B978</accession>
<dbReference type="InterPro" id="IPR036163">
    <property type="entry name" value="HMA_dom_sf"/>
</dbReference>
<dbReference type="InterPro" id="IPR017969">
    <property type="entry name" value="Heavy-metal-associated_CS"/>
</dbReference>
<dbReference type="AlphaFoldDB" id="A0A1M5B978"/>
<dbReference type="CDD" id="cd00371">
    <property type="entry name" value="HMA"/>
    <property type="match status" value="1"/>
</dbReference>
<dbReference type="FunFam" id="3.30.70.100:FF:000001">
    <property type="entry name" value="ATPase copper transporting beta"/>
    <property type="match status" value="1"/>
</dbReference>
<dbReference type="Gene3D" id="3.30.70.100">
    <property type="match status" value="1"/>
</dbReference>
<proteinExistence type="predicted"/>
<sequence>MITTKTILRSDELSCPSCVNNIESNLNQTEGVSNARVHFNTGRIEVEHDPDRASEEKLIEVVRQSGYEARISPF</sequence>
<dbReference type="PANTHER" id="PTHR46594:SF4">
    <property type="entry name" value="P-TYPE CATION-TRANSPORTING ATPASE"/>
    <property type="match status" value="1"/>
</dbReference>
<dbReference type="PROSITE" id="PS01047">
    <property type="entry name" value="HMA_1"/>
    <property type="match status" value="1"/>
</dbReference>
<evidence type="ECO:0000313" key="4">
    <source>
        <dbReference type="Proteomes" id="UP000184041"/>
    </source>
</evidence>
<gene>
    <name evidence="3" type="ORF">SAMN05443144_10836</name>
</gene>
<dbReference type="SUPFAM" id="SSF55008">
    <property type="entry name" value="HMA, heavy metal-associated domain"/>
    <property type="match status" value="1"/>
</dbReference>
<dbReference type="PANTHER" id="PTHR46594">
    <property type="entry name" value="P-TYPE CATION-TRANSPORTING ATPASE"/>
    <property type="match status" value="1"/>
</dbReference>
<keyword evidence="4" id="KW-1185">Reference proteome</keyword>
<protein>
    <submittedName>
        <fullName evidence="3">Copper chaperone CopZ</fullName>
    </submittedName>
</protein>
<keyword evidence="1" id="KW-0479">Metal-binding</keyword>
<organism evidence="3 4">
    <name type="scientific">Fodinibius roseus</name>
    <dbReference type="NCBI Taxonomy" id="1194090"/>
    <lineage>
        <taxon>Bacteria</taxon>
        <taxon>Pseudomonadati</taxon>
        <taxon>Balneolota</taxon>
        <taxon>Balneolia</taxon>
        <taxon>Balneolales</taxon>
        <taxon>Balneolaceae</taxon>
        <taxon>Fodinibius</taxon>
    </lineage>
</organism>
<dbReference type="GO" id="GO:0046872">
    <property type="term" value="F:metal ion binding"/>
    <property type="evidence" value="ECO:0007669"/>
    <property type="project" value="UniProtKB-KW"/>
</dbReference>
<dbReference type="Pfam" id="PF00403">
    <property type="entry name" value="HMA"/>
    <property type="match status" value="1"/>
</dbReference>
<feature type="domain" description="HMA" evidence="2">
    <location>
        <begin position="4"/>
        <end position="70"/>
    </location>
</feature>